<evidence type="ECO:0008006" key="4">
    <source>
        <dbReference type="Google" id="ProtNLM"/>
    </source>
</evidence>
<proteinExistence type="predicted"/>
<sequence>MSATLPILTALRAHLQAALPEYEVALFPDRPDGYRFIHPKGAVLIGYQGSKFTQLEALGMIAQQRDITLNLTVFGRGVHHDGAALDLLDALRLAIVGYRPPNCQPCHLLAEGFLSEDGGAWQYELRAQTETQQVQRITEPNLPKLTGVYTRQSTDPLNPDLTPANNHPSP</sequence>
<evidence type="ECO:0000313" key="3">
    <source>
        <dbReference type="Proteomes" id="UP000653156"/>
    </source>
</evidence>
<dbReference type="SUPFAM" id="SSF143749">
    <property type="entry name" value="Phage tail protein-like"/>
    <property type="match status" value="1"/>
</dbReference>
<reference evidence="2" key="1">
    <citation type="submission" date="2021-02" db="EMBL/GenBank/DDBJ databases">
        <title>Neisseriaceae sp. 26B isolated from the cloaca of a Common Toad-headed Turtle (Mesoclemmys nasuta).</title>
        <authorList>
            <person name="Spergser J."/>
            <person name="Busse H.-J."/>
        </authorList>
    </citation>
    <scope>NUCLEOTIDE SEQUENCE</scope>
    <source>
        <strain evidence="2">26B</strain>
    </source>
</reference>
<keyword evidence="3" id="KW-1185">Reference proteome</keyword>
<dbReference type="KEGG" id="ptes:JQU52_01085"/>
<dbReference type="Gene3D" id="3.30.2000.10">
    <property type="entry name" value="Phage tail protein-like"/>
    <property type="match status" value="1"/>
</dbReference>
<evidence type="ECO:0000313" key="2">
    <source>
        <dbReference type="EMBL" id="QRQ82072.1"/>
    </source>
</evidence>
<protein>
    <recommendedName>
        <fullName evidence="4">Gp37 protein</fullName>
    </recommendedName>
</protein>
<dbReference type="Pfam" id="PF09646">
    <property type="entry name" value="Gp37"/>
    <property type="match status" value="1"/>
</dbReference>
<dbReference type="InterPro" id="IPR035934">
    <property type="entry name" value="Phage_tail_protein-like_sf"/>
</dbReference>
<evidence type="ECO:0000256" key="1">
    <source>
        <dbReference type="SAM" id="MobiDB-lite"/>
    </source>
</evidence>
<organism evidence="2 3">
    <name type="scientific">Paralysiella testudinis</name>
    <dbReference type="NCBI Taxonomy" id="2809020"/>
    <lineage>
        <taxon>Bacteria</taxon>
        <taxon>Pseudomonadati</taxon>
        <taxon>Pseudomonadota</taxon>
        <taxon>Betaproteobacteria</taxon>
        <taxon>Neisseriales</taxon>
        <taxon>Neisseriaceae</taxon>
        <taxon>Paralysiella</taxon>
    </lineage>
</organism>
<dbReference type="RefSeq" id="WP_230339364.1">
    <property type="nucleotide sequence ID" value="NZ_CP069798.1"/>
</dbReference>
<dbReference type="InterPro" id="IPR018602">
    <property type="entry name" value="Gp37/STM4215"/>
</dbReference>
<dbReference type="InterPro" id="IPR038042">
    <property type="entry name" value="Gp37-like"/>
</dbReference>
<dbReference type="Proteomes" id="UP000653156">
    <property type="component" value="Chromosome"/>
</dbReference>
<dbReference type="EMBL" id="CP069798">
    <property type="protein sequence ID" value="QRQ82072.1"/>
    <property type="molecule type" value="Genomic_DNA"/>
</dbReference>
<dbReference type="AlphaFoldDB" id="A0A892ZGL0"/>
<feature type="region of interest" description="Disordered" evidence="1">
    <location>
        <begin position="148"/>
        <end position="170"/>
    </location>
</feature>
<accession>A0A892ZGL0</accession>
<name>A0A892ZGL0_9NEIS</name>
<gene>
    <name evidence="2" type="ORF">JQU52_01085</name>
</gene>